<accession>A0A0A0BQT7</accession>
<feature type="transmembrane region" description="Helical" evidence="2">
    <location>
        <begin position="201"/>
        <end position="221"/>
    </location>
</feature>
<protein>
    <recommendedName>
        <fullName evidence="3">TPM domain-containing protein</fullName>
    </recommendedName>
</protein>
<dbReference type="InterPro" id="IPR007621">
    <property type="entry name" value="TPM_dom"/>
</dbReference>
<feature type="domain" description="TPM" evidence="3">
    <location>
        <begin position="65"/>
        <end position="178"/>
    </location>
</feature>
<keyword evidence="5" id="KW-1185">Reference proteome</keyword>
<dbReference type="Gene3D" id="3.10.310.50">
    <property type="match status" value="1"/>
</dbReference>
<keyword evidence="2" id="KW-0812">Transmembrane</keyword>
<evidence type="ECO:0000313" key="5">
    <source>
        <dbReference type="Proteomes" id="UP000029839"/>
    </source>
</evidence>
<feature type="region of interest" description="Disordered" evidence="1">
    <location>
        <begin position="226"/>
        <end position="247"/>
    </location>
</feature>
<gene>
    <name evidence="4" type="ORF">N868_15695</name>
</gene>
<feature type="compositionally biased region" description="Low complexity" evidence="1">
    <location>
        <begin position="177"/>
        <end position="191"/>
    </location>
</feature>
<proteinExistence type="predicted"/>
<organism evidence="4 5">
    <name type="scientific">Cellulomonas carbonis T26</name>
    <dbReference type="NCBI Taxonomy" id="947969"/>
    <lineage>
        <taxon>Bacteria</taxon>
        <taxon>Bacillati</taxon>
        <taxon>Actinomycetota</taxon>
        <taxon>Actinomycetes</taxon>
        <taxon>Micrococcales</taxon>
        <taxon>Cellulomonadaceae</taxon>
        <taxon>Cellulomonas</taxon>
    </lineage>
</organism>
<evidence type="ECO:0000256" key="1">
    <source>
        <dbReference type="SAM" id="MobiDB-lite"/>
    </source>
</evidence>
<comment type="caution">
    <text evidence="4">The sequence shown here is derived from an EMBL/GenBank/DDBJ whole genome shotgun (WGS) entry which is preliminary data.</text>
</comment>
<sequence>MTPVPDARTLPHDAPDDRPGPDGRAGRAPRRAARPLATAALAVAALVAPAAAASAAEPIDLGEQVVDEAGVLGSQEAEVRAAVEQLATDAGIDLYVVFVDDFSGRTYAEWGTETATLSGLGGSDALLAVAVEQRDYYFDATQGSEVQAAVEQARDGVRAQLSSDDWAGAALAATEGLSSATTTGTGADPAPGGSGAADTGGGGFLTLLLVGAVVVVGFLLIRSRRRKPAGGPGQPPAAPGAPRPQGLEALPTAELDRRAAAALVRIDDAIRTSEQELGFAQAQFGVEATREFEQVLTTARARVLEAFHLRQVLDDSTPDTEDVVRDHSLRILRLCQGVAEDLDAQTDRFDELRDLQQRAPELLATDEARAREVRTRIEPARRTLERLRTTYPAEALASVAANPDQAEALLTQVDEAVARGRAALEAGDRAEAVDLARASENAVGQAVTLLDAVDRAGDDLASAGRRLEQAIASISADVEDARRL</sequence>
<dbReference type="RefSeq" id="WP_202595171.1">
    <property type="nucleotide sequence ID" value="NZ_AXCY01000055.1"/>
</dbReference>
<reference evidence="4 5" key="2">
    <citation type="journal article" date="2015" name="Stand. Genomic Sci.">
        <title>Draft genome sequence of Cellulomonas carbonis T26(T) and comparative analysis of six Cellulomonas genomes.</title>
        <authorList>
            <person name="Zhuang W."/>
            <person name="Zhang S."/>
            <person name="Xia X."/>
            <person name="Wang G."/>
        </authorList>
    </citation>
    <scope>NUCLEOTIDE SEQUENCE [LARGE SCALE GENOMIC DNA]</scope>
    <source>
        <strain evidence="4 5">T26</strain>
    </source>
</reference>
<dbReference type="Proteomes" id="UP000029839">
    <property type="component" value="Unassembled WGS sequence"/>
</dbReference>
<keyword evidence="2" id="KW-0472">Membrane</keyword>
<feature type="compositionally biased region" description="Basic and acidic residues" evidence="1">
    <location>
        <begin position="9"/>
        <end position="25"/>
    </location>
</feature>
<feature type="compositionally biased region" description="Pro residues" evidence="1">
    <location>
        <begin position="233"/>
        <end position="242"/>
    </location>
</feature>
<feature type="non-terminal residue" evidence="4">
    <location>
        <position position="484"/>
    </location>
</feature>
<evidence type="ECO:0000256" key="2">
    <source>
        <dbReference type="SAM" id="Phobius"/>
    </source>
</evidence>
<dbReference type="AlphaFoldDB" id="A0A0A0BQT7"/>
<feature type="region of interest" description="Disordered" evidence="1">
    <location>
        <begin position="1"/>
        <end position="31"/>
    </location>
</feature>
<reference evidence="4 5" key="1">
    <citation type="submission" date="2013-08" db="EMBL/GenBank/DDBJ databases">
        <title>Genome sequencing of Cellulomonas carbonis T26.</title>
        <authorList>
            <person name="Chen F."/>
            <person name="Li Y."/>
            <person name="Wang G."/>
        </authorList>
    </citation>
    <scope>NUCLEOTIDE SEQUENCE [LARGE SCALE GENOMIC DNA]</scope>
    <source>
        <strain evidence="4 5">T26</strain>
    </source>
</reference>
<dbReference type="Pfam" id="PF04536">
    <property type="entry name" value="TPM_phosphatase"/>
    <property type="match status" value="1"/>
</dbReference>
<dbReference type="EMBL" id="AXCY01000055">
    <property type="protein sequence ID" value="KGM10290.1"/>
    <property type="molecule type" value="Genomic_DNA"/>
</dbReference>
<name>A0A0A0BQT7_9CELL</name>
<keyword evidence="2" id="KW-1133">Transmembrane helix</keyword>
<evidence type="ECO:0000313" key="4">
    <source>
        <dbReference type="EMBL" id="KGM10290.1"/>
    </source>
</evidence>
<feature type="region of interest" description="Disordered" evidence="1">
    <location>
        <begin position="177"/>
        <end position="196"/>
    </location>
</feature>
<evidence type="ECO:0000259" key="3">
    <source>
        <dbReference type="Pfam" id="PF04536"/>
    </source>
</evidence>